<reference evidence="2 3" key="1">
    <citation type="submission" date="2017-02" db="EMBL/GenBank/DDBJ databases">
        <authorList>
            <person name="Peterson S.W."/>
        </authorList>
    </citation>
    <scope>NUCLEOTIDE SEQUENCE [LARGE SCALE GENOMIC DNA]</scope>
    <source>
        <strain evidence="2 3">DSM 18034</strain>
    </source>
</reference>
<dbReference type="Pfam" id="PF00534">
    <property type="entry name" value="Glycos_transf_1"/>
    <property type="match status" value="1"/>
</dbReference>
<keyword evidence="2" id="KW-0808">Transferase</keyword>
<dbReference type="EMBL" id="FUYA01000009">
    <property type="protein sequence ID" value="SKA79160.1"/>
    <property type="molecule type" value="Genomic_DNA"/>
</dbReference>
<dbReference type="Gene3D" id="3.40.50.2000">
    <property type="entry name" value="Glycogen Phosphorylase B"/>
    <property type="match status" value="2"/>
</dbReference>
<evidence type="ECO:0000259" key="1">
    <source>
        <dbReference type="Pfam" id="PF00534"/>
    </source>
</evidence>
<sequence>MRIAFYAPFKPLNHARISGDITIARDAMEFFVRKGHSTSVISPLESTWLYLRPWRWPDALLEYMLARSSCSSQGLNAWITYHSYYKAPDILGPRLARLGLPYFIFSGAYADKRKRSLKTLPGYILNKRALLAASHVFVNKLPELETCSRILPDEKLTYIKPGIFTHEFSPDILMRQKYRRAWGARETTVVVTAAMMRKGVKADGVEQVIRSCAELANNGKKILLIVAGGGPEKDRLERLAASLLPGKMRFLGRIPRQKLYRIFSAADLFAFPGYNEGLGMVYLEAQCSGLPCVATDDAGAPEVIRDMESGLIVPANEPESFTRAIETLVEDSELRTRLGHNAREYVVKNHDIEKCYAPMNTIMREIVENSPHSWSPRR</sequence>
<evidence type="ECO:0000313" key="2">
    <source>
        <dbReference type="EMBL" id="SKA79160.1"/>
    </source>
</evidence>
<dbReference type="Proteomes" id="UP000189733">
    <property type="component" value="Unassembled WGS sequence"/>
</dbReference>
<proteinExistence type="predicted"/>
<dbReference type="PANTHER" id="PTHR45947:SF14">
    <property type="entry name" value="SLL1723 PROTEIN"/>
    <property type="match status" value="1"/>
</dbReference>
<dbReference type="OrthoDB" id="5443996at2"/>
<keyword evidence="3" id="KW-1185">Reference proteome</keyword>
<dbReference type="CDD" id="cd03801">
    <property type="entry name" value="GT4_PimA-like"/>
    <property type="match status" value="1"/>
</dbReference>
<name>A0A1T4WP80_9BACT</name>
<gene>
    <name evidence="2" type="ORF">SAMN02745702_02509</name>
</gene>
<dbReference type="SUPFAM" id="SSF53756">
    <property type="entry name" value="UDP-Glycosyltransferase/glycogen phosphorylase"/>
    <property type="match status" value="1"/>
</dbReference>
<dbReference type="AlphaFoldDB" id="A0A1T4WP80"/>
<feature type="domain" description="Glycosyl transferase family 1" evidence="1">
    <location>
        <begin position="194"/>
        <end position="344"/>
    </location>
</feature>
<evidence type="ECO:0000313" key="3">
    <source>
        <dbReference type="Proteomes" id="UP000189733"/>
    </source>
</evidence>
<dbReference type="GO" id="GO:0016757">
    <property type="term" value="F:glycosyltransferase activity"/>
    <property type="evidence" value="ECO:0007669"/>
    <property type="project" value="InterPro"/>
</dbReference>
<organism evidence="2 3">
    <name type="scientific">Desulfobaculum bizertense DSM 18034</name>
    <dbReference type="NCBI Taxonomy" id="1121442"/>
    <lineage>
        <taxon>Bacteria</taxon>
        <taxon>Pseudomonadati</taxon>
        <taxon>Thermodesulfobacteriota</taxon>
        <taxon>Desulfovibrionia</taxon>
        <taxon>Desulfovibrionales</taxon>
        <taxon>Desulfovibrionaceae</taxon>
        <taxon>Desulfobaculum</taxon>
    </lineage>
</organism>
<protein>
    <submittedName>
        <fullName evidence="2">Glycosyltransferase involved in cell wall bisynthesis</fullName>
    </submittedName>
</protein>
<dbReference type="PANTHER" id="PTHR45947">
    <property type="entry name" value="SULFOQUINOVOSYL TRANSFERASE SQD2"/>
    <property type="match status" value="1"/>
</dbReference>
<dbReference type="InterPro" id="IPR050194">
    <property type="entry name" value="Glycosyltransferase_grp1"/>
</dbReference>
<dbReference type="InterPro" id="IPR001296">
    <property type="entry name" value="Glyco_trans_1"/>
</dbReference>
<accession>A0A1T4WP80</accession>
<dbReference type="RefSeq" id="WP_159445996.1">
    <property type="nucleotide sequence ID" value="NZ_FUYA01000009.1"/>
</dbReference>
<dbReference type="STRING" id="1121442.SAMN02745702_02509"/>